<dbReference type="InterPro" id="IPR002195">
    <property type="entry name" value="Dihydroorotase_CS"/>
</dbReference>
<dbReference type="Gene3D" id="2.30.40.10">
    <property type="entry name" value="Urease, subunit C, domain 1"/>
    <property type="match status" value="1"/>
</dbReference>
<dbReference type="Pfam" id="PF01979">
    <property type="entry name" value="Amidohydro_1"/>
    <property type="match status" value="1"/>
</dbReference>
<sequence>MKEYLIHNVTTVTGDSAAIGSIAIKDGRIEELWRPEADNTVIYGDRRIPFAGLAAQYASDHPEAEIMEMPGMAAFAGGIDAHVHFREPGMTHKADIGSESLAALLGGVTSFMDMPNTNPPTTSSARLAEKLELAEGRSWANYGFHIGATNGNREELEVMSRDEGAADRPGRHDFGGIKVFMGSSTGNMLVDDSNALDSLFRIKEKEILVHSEDEVTIRKNLADAEARYGEDIPFSAHKDIRSRRACVISTVKALEMAMKHGTRLHLLHVTTAEEVQMIRVAKGINPLITAETSANYLWFCSDDYDRLGSMVKCNPSVKDAGDRAALREALRTGIIDTIGSDHAPHLLSEKERKYLQAPSGLPSIRQTLPVLLTMASEEGIPFTRIASVFSEKAAEMFGIRDRGFLRKGYMADITIVAPDEEYTVTEDTDGYRCGWTPYEGMRLKGRIKAVFLNGELCVKDGKTTKNSPSGQRLVF</sequence>
<dbReference type="Gene3D" id="3.20.20.140">
    <property type="entry name" value="Metal-dependent hydrolases"/>
    <property type="match status" value="1"/>
</dbReference>
<keyword evidence="4" id="KW-0479">Metal-binding</keyword>
<organism evidence="7 8">
    <name type="scientific">Candidatus Cryptobacteroides merdavium</name>
    <dbReference type="NCBI Taxonomy" id="2840769"/>
    <lineage>
        <taxon>Bacteria</taxon>
        <taxon>Pseudomonadati</taxon>
        <taxon>Bacteroidota</taxon>
        <taxon>Bacteroidia</taxon>
        <taxon>Bacteroidales</taxon>
        <taxon>Candidatus Cryptobacteroides</taxon>
    </lineage>
</organism>
<evidence type="ECO:0000256" key="1">
    <source>
        <dbReference type="ARBA" id="ARBA00001947"/>
    </source>
</evidence>
<dbReference type="InterPro" id="IPR032466">
    <property type="entry name" value="Metal_Hydrolase"/>
</dbReference>
<evidence type="ECO:0000256" key="3">
    <source>
        <dbReference type="ARBA" id="ARBA00010286"/>
    </source>
</evidence>
<evidence type="ECO:0000259" key="6">
    <source>
        <dbReference type="Pfam" id="PF01979"/>
    </source>
</evidence>
<dbReference type="Proteomes" id="UP000823619">
    <property type="component" value="Unassembled WGS sequence"/>
</dbReference>
<name>A0A9D9ECM0_9BACT</name>
<dbReference type="GO" id="GO:0046872">
    <property type="term" value="F:metal ion binding"/>
    <property type="evidence" value="ECO:0007669"/>
    <property type="project" value="UniProtKB-KW"/>
</dbReference>
<evidence type="ECO:0000313" key="8">
    <source>
        <dbReference type="Proteomes" id="UP000823619"/>
    </source>
</evidence>
<dbReference type="CDD" id="cd01318">
    <property type="entry name" value="DHOase_IIb"/>
    <property type="match status" value="1"/>
</dbReference>
<comment type="caution">
    <text evidence="7">The sequence shown here is derived from an EMBL/GenBank/DDBJ whole genome shotgun (WGS) entry which is preliminary data.</text>
</comment>
<dbReference type="PROSITE" id="PS00483">
    <property type="entry name" value="DIHYDROOROTASE_2"/>
    <property type="match status" value="1"/>
</dbReference>
<dbReference type="EMBL" id="JADIMO010000017">
    <property type="protein sequence ID" value="MBO8444338.1"/>
    <property type="molecule type" value="Genomic_DNA"/>
</dbReference>
<dbReference type="PANTHER" id="PTHR43668">
    <property type="entry name" value="ALLANTOINASE"/>
    <property type="match status" value="1"/>
</dbReference>
<dbReference type="GO" id="GO:0004038">
    <property type="term" value="F:allantoinase activity"/>
    <property type="evidence" value="ECO:0007669"/>
    <property type="project" value="TreeGrafter"/>
</dbReference>
<keyword evidence="5" id="KW-0378">Hydrolase</keyword>
<reference evidence="7" key="2">
    <citation type="journal article" date="2021" name="PeerJ">
        <title>Extensive microbial diversity within the chicken gut microbiome revealed by metagenomics and culture.</title>
        <authorList>
            <person name="Gilroy R."/>
            <person name="Ravi A."/>
            <person name="Getino M."/>
            <person name="Pursley I."/>
            <person name="Horton D.L."/>
            <person name="Alikhan N.F."/>
            <person name="Baker D."/>
            <person name="Gharbi K."/>
            <person name="Hall N."/>
            <person name="Watson M."/>
            <person name="Adriaenssens E.M."/>
            <person name="Foster-Nyarko E."/>
            <person name="Jarju S."/>
            <person name="Secka A."/>
            <person name="Antonio M."/>
            <person name="Oren A."/>
            <person name="Chaudhuri R.R."/>
            <person name="La Ragione R."/>
            <person name="Hildebrand F."/>
            <person name="Pallen M.J."/>
        </authorList>
    </citation>
    <scope>NUCLEOTIDE SEQUENCE</scope>
    <source>
        <strain evidence="7">D5-748</strain>
    </source>
</reference>
<comment type="similarity">
    <text evidence="3">Belongs to the metallo-dependent hydrolases superfamily. DHOase family. Class I DHOase subfamily.</text>
</comment>
<protein>
    <submittedName>
        <fullName evidence="7">Amidohydrolase family protein</fullName>
    </submittedName>
</protein>
<dbReference type="GO" id="GO:0005737">
    <property type="term" value="C:cytoplasm"/>
    <property type="evidence" value="ECO:0007669"/>
    <property type="project" value="TreeGrafter"/>
</dbReference>
<dbReference type="InterPro" id="IPR006680">
    <property type="entry name" value="Amidohydro-rel"/>
</dbReference>
<accession>A0A9D9ECM0</accession>
<dbReference type="InterPro" id="IPR011059">
    <property type="entry name" value="Metal-dep_hydrolase_composite"/>
</dbReference>
<comment type="function">
    <text evidence="2">Catalyzes the reversible cyclization of carbamoyl aspartate to dihydroorotate.</text>
</comment>
<dbReference type="SUPFAM" id="SSF51556">
    <property type="entry name" value="Metallo-dependent hydrolases"/>
    <property type="match status" value="1"/>
</dbReference>
<evidence type="ECO:0000256" key="2">
    <source>
        <dbReference type="ARBA" id="ARBA00002368"/>
    </source>
</evidence>
<proteinExistence type="inferred from homology"/>
<comment type="cofactor">
    <cofactor evidence="1">
        <name>Zn(2+)</name>
        <dbReference type="ChEBI" id="CHEBI:29105"/>
    </cofactor>
</comment>
<evidence type="ECO:0000313" key="7">
    <source>
        <dbReference type="EMBL" id="MBO8444338.1"/>
    </source>
</evidence>
<dbReference type="PANTHER" id="PTHR43668:SF4">
    <property type="entry name" value="ALLANTOINASE"/>
    <property type="match status" value="1"/>
</dbReference>
<evidence type="ECO:0000256" key="5">
    <source>
        <dbReference type="ARBA" id="ARBA00022801"/>
    </source>
</evidence>
<gene>
    <name evidence="7" type="ORF">IAC23_01400</name>
</gene>
<evidence type="ECO:0000256" key="4">
    <source>
        <dbReference type="ARBA" id="ARBA00022723"/>
    </source>
</evidence>
<dbReference type="InterPro" id="IPR050138">
    <property type="entry name" value="DHOase/Allantoinase_Hydrolase"/>
</dbReference>
<dbReference type="AlphaFoldDB" id="A0A9D9ECM0"/>
<dbReference type="GO" id="GO:0006145">
    <property type="term" value="P:purine nucleobase catabolic process"/>
    <property type="evidence" value="ECO:0007669"/>
    <property type="project" value="TreeGrafter"/>
</dbReference>
<dbReference type="PROSITE" id="PS00482">
    <property type="entry name" value="DIHYDROOROTASE_1"/>
    <property type="match status" value="1"/>
</dbReference>
<reference evidence="7" key="1">
    <citation type="submission" date="2020-10" db="EMBL/GenBank/DDBJ databases">
        <authorList>
            <person name="Gilroy R."/>
        </authorList>
    </citation>
    <scope>NUCLEOTIDE SEQUENCE</scope>
    <source>
        <strain evidence="7">D5-748</strain>
    </source>
</reference>
<dbReference type="SUPFAM" id="SSF51338">
    <property type="entry name" value="Composite domain of metallo-dependent hydrolases"/>
    <property type="match status" value="1"/>
</dbReference>
<feature type="domain" description="Amidohydrolase-related" evidence="6">
    <location>
        <begin position="75"/>
        <end position="456"/>
    </location>
</feature>